<protein>
    <submittedName>
        <fullName evidence="2">Uncharacterized protein</fullName>
    </submittedName>
</protein>
<evidence type="ECO:0000313" key="3">
    <source>
        <dbReference type="Proteomes" id="UP000245771"/>
    </source>
</evidence>
<feature type="non-terminal residue" evidence="2">
    <location>
        <position position="283"/>
    </location>
</feature>
<feature type="transmembrane region" description="Helical" evidence="1">
    <location>
        <begin position="245"/>
        <end position="268"/>
    </location>
</feature>
<feature type="transmembrane region" description="Helical" evidence="1">
    <location>
        <begin position="138"/>
        <end position="162"/>
    </location>
</feature>
<dbReference type="PANTHER" id="PTHR12242">
    <property type="entry name" value="OS02G0130600 PROTEIN-RELATED"/>
    <property type="match status" value="1"/>
</dbReference>
<dbReference type="EMBL" id="KZ819603">
    <property type="protein sequence ID" value="PWN34683.1"/>
    <property type="molecule type" value="Genomic_DNA"/>
</dbReference>
<proteinExistence type="predicted"/>
<dbReference type="RefSeq" id="XP_025354985.1">
    <property type="nucleotide sequence ID" value="XM_025498559.1"/>
</dbReference>
<organism evidence="2 3">
    <name type="scientific">Meira miltonrushii</name>
    <dbReference type="NCBI Taxonomy" id="1280837"/>
    <lineage>
        <taxon>Eukaryota</taxon>
        <taxon>Fungi</taxon>
        <taxon>Dikarya</taxon>
        <taxon>Basidiomycota</taxon>
        <taxon>Ustilaginomycotina</taxon>
        <taxon>Exobasidiomycetes</taxon>
        <taxon>Exobasidiales</taxon>
        <taxon>Brachybasidiaceae</taxon>
        <taxon>Meira</taxon>
    </lineage>
</organism>
<keyword evidence="3" id="KW-1185">Reference proteome</keyword>
<accession>A0A316VEG4</accession>
<feature type="transmembrane region" description="Helical" evidence="1">
    <location>
        <begin position="67"/>
        <end position="88"/>
    </location>
</feature>
<dbReference type="GeneID" id="37020340"/>
<dbReference type="GO" id="GO:0016020">
    <property type="term" value="C:membrane"/>
    <property type="evidence" value="ECO:0007669"/>
    <property type="project" value="TreeGrafter"/>
</dbReference>
<feature type="transmembrane region" description="Helical" evidence="1">
    <location>
        <begin position="177"/>
        <end position="194"/>
    </location>
</feature>
<gene>
    <name evidence="2" type="ORF">FA14DRAFT_160184</name>
</gene>
<keyword evidence="1" id="KW-1133">Transmembrane helix</keyword>
<name>A0A316VEG4_9BASI</name>
<dbReference type="AlphaFoldDB" id="A0A316VEG4"/>
<dbReference type="OrthoDB" id="419711at2759"/>
<dbReference type="Proteomes" id="UP000245771">
    <property type="component" value="Unassembled WGS sequence"/>
</dbReference>
<keyword evidence="1" id="KW-0812">Transmembrane</keyword>
<feature type="transmembrane region" description="Helical" evidence="1">
    <location>
        <begin position="206"/>
        <end position="225"/>
    </location>
</feature>
<dbReference type="PANTHER" id="PTHR12242:SF1">
    <property type="entry name" value="MYND-TYPE DOMAIN-CONTAINING PROTEIN"/>
    <property type="match status" value="1"/>
</dbReference>
<evidence type="ECO:0000256" key="1">
    <source>
        <dbReference type="SAM" id="Phobius"/>
    </source>
</evidence>
<reference evidence="2 3" key="1">
    <citation type="journal article" date="2018" name="Mol. Biol. Evol.">
        <title>Broad Genomic Sampling Reveals a Smut Pathogenic Ancestry of the Fungal Clade Ustilaginomycotina.</title>
        <authorList>
            <person name="Kijpornyongpan T."/>
            <person name="Mondo S.J."/>
            <person name="Barry K."/>
            <person name="Sandor L."/>
            <person name="Lee J."/>
            <person name="Lipzen A."/>
            <person name="Pangilinan J."/>
            <person name="LaButti K."/>
            <person name="Hainaut M."/>
            <person name="Henrissat B."/>
            <person name="Grigoriev I.V."/>
            <person name="Spatafora J.W."/>
            <person name="Aime M.C."/>
        </authorList>
    </citation>
    <scope>NUCLEOTIDE SEQUENCE [LARGE SCALE GENOMIC DNA]</scope>
    <source>
        <strain evidence="2 3">MCA 3882</strain>
    </source>
</reference>
<dbReference type="InParanoid" id="A0A316VEG4"/>
<keyword evidence="1" id="KW-0472">Membrane</keyword>
<sequence>MGFVQGLYTWLGVNTPFDPQARYVTSYILSPTLLLAWRSLISVYTLVTIILAYVFGGPEEFSFLTILSYWGIWGYFTISSIHTASYILSYKRWERATQNDQTSSAKQAEAGQISADQSNQIAKAQSWLSKSFPRPLQFFHALLVSTISTYPLLVTIVFWTILSGGAFYDTRSTWENLSVHAFNLMFTMSDIIIFSRNPMLPWSHCFFTVLLLAMYVGVAYITYAAQGFYPYDFLNQGEHGTGTVSGYIVAIGVGTVISFMIAQFIIFLREYVWSKIQKSGGWG</sequence>
<dbReference type="STRING" id="1280837.A0A316VEG4"/>
<feature type="transmembrane region" description="Helical" evidence="1">
    <location>
        <begin position="35"/>
        <end position="55"/>
    </location>
</feature>
<evidence type="ECO:0000313" key="2">
    <source>
        <dbReference type="EMBL" id="PWN34683.1"/>
    </source>
</evidence>